<reference evidence="1 2" key="1">
    <citation type="submission" date="2024-09" db="EMBL/GenBank/DDBJ databases">
        <title>Itraconazole resistance in Madurella fahalii resulting from another homologue of gene encoding cytochrome P450 14-alpha sterol demethylase (CYP51).</title>
        <authorList>
            <person name="Yoshioka I."/>
            <person name="Fahal A.H."/>
            <person name="Kaneko S."/>
            <person name="Yaguchi T."/>
        </authorList>
    </citation>
    <scope>NUCLEOTIDE SEQUENCE [LARGE SCALE GENOMIC DNA]</scope>
    <source>
        <strain evidence="1 2">IFM 68171</strain>
    </source>
</reference>
<dbReference type="GeneID" id="98176377"/>
<sequence length="343" mass="37649">MAEPLAITTGVLALLGACYKVSIELKKLRNGVADSRSVVTAMLDDITALRKDLRLALQGGFERVAKLENLLIDVNREVWFLDGTQRHRRLTEATQKIAAYRQEIQAYKDMLLLSLQAVTVLSFDQVAIKHNTAQILERSDDIRQNLELLQTSLDIRLQTLEALFRDRDELAGIRSVDYLRRSVRSARTIVSATSAFGSDQAARVSPEPSGPVSVIETSVDETHLDSRFSNGSIDMGLSMLPTASPVGKEMELESDKNQGGVDQYDGEMGSAELAYNDIDLLATKKPGNTRSLPLPKTWSNRRIALKSERSTLSAPPNITASGAVRLQICVVGDGTCGKMSFIQ</sequence>
<keyword evidence="2" id="KW-1185">Reference proteome</keyword>
<dbReference type="Proteomes" id="UP001628179">
    <property type="component" value="Unassembled WGS sequence"/>
</dbReference>
<name>A0ABQ0GCH2_9PEZI</name>
<gene>
    <name evidence="1" type="ORF">MFIFM68171_05634</name>
</gene>
<comment type="caution">
    <text evidence="1">The sequence shown here is derived from an EMBL/GenBank/DDBJ whole genome shotgun (WGS) entry which is preliminary data.</text>
</comment>
<organism evidence="1 2">
    <name type="scientific">Madurella fahalii</name>
    <dbReference type="NCBI Taxonomy" id="1157608"/>
    <lineage>
        <taxon>Eukaryota</taxon>
        <taxon>Fungi</taxon>
        <taxon>Dikarya</taxon>
        <taxon>Ascomycota</taxon>
        <taxon>Pezizomycotina</taxon>
        <taxon>Sordariomycetes</taxon>
        <taxon>Sordariomycetidae</taxon>
        <taxon>Sordariales</taxon>
        <taxon>Sordariales incertae sedis</taxon>
        <taxon>Madurella</taxon>
    </lineage>
</organism>
<dbReference type="EMBL" id="BAAFSV010000003">
    <property type="protein sequence ID" value="GAB1315424.1"/>
    <property type="molecule type" value="Genomic_DNA"/>
</dbReference>
<proteinExistence type="predicted"/>
<evidence type="ECO:0000313" key="1">
    <source>
        <dbReference type="EMBL" id="GAB1315424.1"/>
    </source>
</evidence>
<dbReference type="RefSeq" id="XP_070917155.1">
    <property type="nucleotide sequence ID" value="XM_071061054.1"/>
</dbReference>
<accession>A0ABQ0GCH2</accession>
<protein>
    <recommendedName>
        <fullName evidence="3">Fungal N-terminal domain-containing protein</fullName>
    </recommendedName>
</protein>
<evidence type="ECO:0000313" key="2">
    <source>
        <dbReference type="Proteomes" id="UP001628179"/>
    </source>
</evidence>
<evidence type="ECO:0008006" key="3">
    <source>
        <dbReference type="Google" id="ProtNLM"/>
    </source>
</evidence>